<keyword evidence="3 5" id="KW-0238">DNA-binding</keyword>
<dbReference type="PANTHER" id="PTHR30629">
    <property type="entry name" value="PROPHAGE INTEGRASE"/>
    <property type="match status" value="1"/>
</dbReference>
<dbReference type="InterPro" id="IPR010998">
    <property type="entry name" value="Integrase_recombinase_N"/>
</dbReference>
<dbReference type="RefSeq" id="WP_379783846.1">
    <property type="nucleotide sequence ID" value="NZ_JBHSMU010000013.1"/>
</dbReference>
<comment type="similarity">
    <text evidence="1">Belongs to the 'phage' integrase family.</text>
</comment>
<evidence type="ECO:0000313" key="6">
    <source>
        <dbReference type="Proteomes" id="UP001596050"/>
    </source>
</evidence>
<reference evidence="6" key="1">
    <citation type="journal article" date="2019" name="Int. J. Syst. Evol. Microbiol.">
        <title>The Global Catalogue of Microorganisms (GCM) 10K type strain sequencing project: providing services to taxonomists for standard genome sequencing and annotation.</title>
        <authorList>
            <consortium name="The Broad Institute Genomics Platform"/>
            <consortium name="The Broad Institute Genome Sequencing Center for Infectious Disease"/>
            <person name="Wu L."/>
            <person name="Ma J."/>
        </authorList>
    </citation>
    <scope>NUCLEOTIDE SEQUENCE [LARGE SCALE GENOMIC DNA]</scope>
    <source>
        <strain evidence="6">KACC 12649</strain>
    </source>
</reference>
<dbReference type="InterPro" id="IPR038488">
    <property type="entry name" value="Integrase_DNA-bd_sf"/>
</dbReference>
<organism evidence="5 6">
    <name type="scientific">Massilia niabensis</name>
    <dbReference type="NCBI Taxonomy" id="544910"/>
    <lineage>
        <taxon>Bacteria</taxon>
        <taxon>Pseudomonadati</taxon>
        <taxon>Pseudomonadota</taxon>
        <taxon>Betaproteobacteria</taxon>
        <taxon>Burkholderiales</taxon>
        <taxon>Oxalobacteraceae</taxon>
        <taxon>Telluria group</taxon>
        <taxon>Massilia</taxon>
    </lineage>
</organism>
<gene>
    <name evidence="5" type="ORF">ACFPN5_13005</name>
</gene>
<comment type="caution">
    <text evidence="5">The sequence shown here is derived from an EMBL/GenBank/DDBJ whole genome shotgun (WGS) entry which is preliminary data.</text>
</comment>
<name>A0ABW0L4S4_9BURK</name>
<dbReference type="InterPro" id="IPR025166">
    <property type="entry name" value="Integrase_DNA_bind_dom"/>
</dbReference>
<dbReference type="Proteomes" id="UP001596050">
    <property type="component" value="Unassembled WGS sequence"/>
</dbReference>
<dbReference type="Pfam" id="PF13356">
    <property type="entry name" value="Arm-DNA-bind_3"/>
    <property type="match status" value="1"/>
</dbReference>
<evidence type="ECO:0000259" key="4">
    <source>
        <dbReference type="Pfam" id="PF13356"/>
    </source>
</evidence>
<dbReference type="PANTHER" id="PTHR30629:SF2">
    <property type="entry name" value="PROPHAGE INTEGRASE INTS-RELATED"/>
    <property type="match status" value="1"/>
</dbReference>
<sequence>MPLNLNKLSALGVTKTSKPGFYGDGGGLWLQVAKSGSKSWIFRFKVSGRQREMGLGGLHTVDLAKARVLARECRTLLLDGKDPIEARKAVRLADALQRSRSITFDQCAGAYINAHSSSWKNVKHAEQWQNTSQPMRRRLSARCRWRTSTQI</sequence>
<dbReference type="GO" id="GO:0003677">
    <property type="term" value="F:DNA binding"/>
    <property type="evidence" value="ECO:0007669"/>
    <property type="project" value="UniProtKB-KW"/>
</dbReference>
<dbReference type="EMBL" id="JBHSMU010000013">
    <property type="protein sequence ID" value="MFC5460725.1"/>
    <property type="molecule type" value="Genomic_DNA"/>
</dbReference>
<dbReference type="Gene3D" id="3.30.160.390">
    <property type="entry name" value="Integrase, DNA-binding domain"/>
    <property type="match status" value="1"/>
</dbReference>
<evidence type="ECO:0000256" key="2">
    <source>
        <dbReference type="ARBA" id="ARBA00022908"/>
    </source>
</evidence>
<evidence type="ECO:0000256" key="1">
    <source>
        <dbReference type="ARBA" id="ARBA00008857"/>
    </source>
</evidence>
<protein>
    <submittedName>
        <fullName evidence="5">Arm DNA-binding domain-containing protein</fullName>
    </submittedName>
</protein>
<accession>A0ABW0L4S4</accession>
<evidence type="ECO:0000256" key="3">
    <source>
        <dbReference type="ARBA" id="ARBA00023125"/>
    </source>
</evidence>
<proteinExistence type="inferred from homology"/>
<feature type="domain" description="Integrase DNA-binding" evidence="4">
    <location>
        <begin position="18"/>
        <end position="89"/>
    </location>
</feature>
<keyword evidence="2" id="KW-0229">DNA integration</keyword>
<dbReference type="Gene3D" id="1.10.150.130">
    <property type="match status" value="1"/>
</dbReference>
<keyword evidence="6" id="KW-1185">Reference proteome</keyword>
<dbReference type="InterPro" id="IPR050808">
    <property type="entry name" value="Phage_Integrase"/>
</dbReference>
<evidence type="ECO:0000313" key="5">
    <source>
        <dbReference type="EMBL" id="MFC5460725.1"/>
    </source>
</evidence>